<dbReference type="Pfam" id="PF03633">
    <property type="entry name" value="Glyco_hydro_65C"/>
    <property type="match status" value="1"/>
</dbReference>
<dbReference type="InterPro" id="IPR005194">
    <property type="entry name" value="Glyco_hydro_65_C"/>
</dbReference>
<dbReference type="InterPro" id="IPR008979">
    <property type="entry name" value="Galactose-bd-like_sf"/>
</dbReference>
<dbReference type="InterPro" id="IPR035992">
    <property type="entry name" value="Ricin_B-like_lectins"/>
</dbReference>
<evidence type="ECO:0000313" key="7">
    <source>
        <dbReference type="Proteomes" id="UP000782241"/>
    </source>
</evidence>
<evidence type="ECO:0000313" key="6">
    <source>
        <dbReference type="EMBL" id="KAG5659511.1"/>
    </source>
</evidence>
<feature type="domain" description="Mannosylglycerate hydrolase MGH1-like glycoside hydrolase" evidence="5">
    <location>
        <begin position="92"/>
        <end position="426"/>
    </location>
</feature>
<feature type="domain" description="F5/8 type C" evidence="1">
    <location>
        <begin position="542"/>
        <end position="665"/>
    </location>
</feature>
<dbReference type="Proteomes" id="UP000782241">
    <property type="component" value="Unassembled WGS sequence"/>
</dbReference>
<organism evidence="6 7">
    <name type="scientific">Fusarium avenaceum</name>
    <dbReference type="NCBI Taxonomy" id="40199"/>
    <lineage>
        <taxon>Eukaryota</taxon>
        <taxon>Fungi</taxon>
        <taxon>Dikarya</taxon>
        <taxon>Ascomycota</taxon>
        <taxon>Pezizomycotina</taxon>
        <taxon>Sordariomycetes</taxon>
        <taxon>Hypocreomycetidae</taxon>
        <taxon>Hypocreales</taxon>
        <taxon>Nectriaceae</taxon>
        <taxon>Fusarium</taxon>
        <taxon>Fusarium tricinctum species complex</taxon>
    </lineage>
</organism>
<dbReference type="CDD" id="cd00161">
    <property type="entry name" value="beta-trefoil_Ricin-like"/>
    <property type="match status" value="1"/>
</dbReference>
<dbReference type="InterPro" id="IPR054491">
    <property type="entry name" value="MGH1-like_GH"/>
</dbReference>
<dbReference type="AlphaFoldDB" id="A0A9P7GZG9"/>
<dbReference type="Pfam" id="PF01636">
    <property type="entry name" value="APH"/>
    <property type="match status" value="1"/>
</dbReference>
<proteinExistence type="predicted"/>
<dbReference type="PANTHER" id="PTHR21310:SF58">
    <property type="entry name" value="AMINOGLYCOSIDE PHOSPHOTRANSFERASE DOMAIN-CONTAINING PROTEIN"/>
    <property type="match status" value="1"/>
</dbReference>
<accession>A0A9P7GZG9</accession>
<evidence type="ECO:0000259" key="5">
    <source>
        <dbReference type="Pfam" id="PF22422"/>
    </source>
</evidence>
<dbReference type="InterPro" id="IPR012341">
    <property type="entry name" value="6hp_glycosidase-like_sf"/>
</dbReference>
<reference evidence="6" key="1">
    <citation type="submission" date="2021-04" db="EMBL/GenBank/DDBJ databases">
        <title>Draft genome of Fusarium avenaceum strain F156N33, isolated from an atmospheric sample in Virginia.</title>
        <authorList>
            <person name="Yang S."/>
            <person name="Vinatzer B.A."/>
            <person name="Coleman J."/>
        </authorList>
    </citation>
    <scope>NUCLEOTIDE SEQUENCE</scope>
    <source>
        <strain evidence="6">F156N33</strain>
    </source>
</reference>
<dbReference type="InterPro" id="IPR011009">
    <property type="entry name" value="Kinase-like_dom_sf"/>
</dbReference>
<dbReference type="Gene3D" id="1.50.10.10">
    <property type="match status" value="1"/>
</dbReference>
<dbReference type="PANTHER" id="PTHR21310">
    <property type="entry name" value="AMINOGLYCOSIDE PHOSPHOTRANSFERASE-RELATED-RELATED"/>
    <property type="match status" value="1"/>
</dbReference>
<dbReference type="InterPro" id="IPR008928">
    <property type="entry name" value="6-hairpin_glycosidase_sf"/>
</dbReference>
<feature type="domain" description="Glycoside hydrolase family 65 C-terminal" evidence="3">
    <location>
        <begin position="443"/>
        <end position="497"/>
    </location>
</feature>
<protein>
    <submittedName>
        <fullName evidence="6">Uncharacterized protein</fullName>
    </submittedName>
</protein>
<dbReference type="SUPFAM" id="SSF48208">
    <property type="entry name" value="Six-hairpin glycosidases"/>
    <property type="match status" value="1"/>
</dbReference>
<dbReference type="InterPro" id="IPR000772">
    <property type="entry name" value="Ricin_B_lectin"/>
</dbReference>
<name>A0A9P7GZG9_9HYPO</name>
<dbReference type="Pfam" id="PF14200">
    <property type="entry name" value="RicinB_lectin_2"/>
    <property type="match status" value="1"/>
</dbReference>
<evidence type="ECO:0000259" key="4">
    <source>
        <dbReference type="Pfam" id="PF14200"/>
    </source>
</evidence>
<dbReference type="SUPFAM" id="SSF49785">
    <property type="entry name" value="Galactose-binding domain-like"/>
    <property type="match status" value="1"/>
</dbReference>
<feature type="domain" description="Ricin B lectin" evidence="4">
    <location>
        <begin position="710"/>
        <end position="796"/>
    </location>
</feature>
<evidence type="ECO:0000259" key="1">
    <source>
        <dbReference type="Pfam" id="PF00754"/>
    </source>
</evidence>
<evidence type="ECO:0000259" key="3">
    <source>
        <dbReference type="Pfam" id="PF03633"/>
    </source>
</evidence>
<dbReference type="SUPFAM" id="SSF50370">
    <property type="entry name" value="Ricin B-like lectins"/>
    <property type="match status" value="1"/>
</dbReference>
<keyword evidence="7" id="KW-1185">Reference proteome</keyword>
<dbReference type="PROSITE" id="PS50231">
    <property type="entry name" value="RICIN_B_LECTIN"/>
    <property type="match status" value="1"/>
</dbReference>
<dbReference type="EMBL" id="JAGPUO010000011">
    <property type="protein sequence ID" value="KAG5659511.1"/>
    <property type="molecule type" value="Genomic_DNA"/>
</dbReference>
<dbReference type="InterPro" id="IPR051678">
    <property type="entry name" value="AGP_Transferase"/>
</dbReference>
<dbReference type="GO" id="GO:0003824">
    <property type="term" value="F:catalytic activity"/>
    <property type="evidence" value="ECO:0007669"/>
    <property type="project" value="UniProtKB-ARBA"/>
</dbReference>
<dbReference type="GO" id="GO:0005975">
    <property type="term" value="P:carbohydrate metabolic process"/>
    <property type="evidence" value="ECO:0007669"/>
    <property type="project" value="InterPro"/>
</dbReference>
<dbReference type="InterPro" id="IPR000421">
    <property type="entry name" value="FA58C"/>
</dbReference>
<dbReference type="Pfam" id="PF22422">
    <property type="entry name" value="MGH1-like_GH"/>
    <property type="match status" value="1"/>
</dbReference>
<dbReference type="SUPFAM" id="SSF56112">
    <property type="entry name" value="Protein kinase-like (PK-like)"/>
    <property type="match status" value="1"/>
</dbReference>
<evidence type="ECO:0000259" key="2">
    <source>
        <dbReference type="Pfam" id="PF01636"/>
    </source>
</evidence>
<dbReference type="Pfam" id="PF00754">
    <property type="entry name" value="F5_F8_type_C"/>
    <property type="match status" value="1"/>
</dbReference>
<dbReference type="Gene3D" id="2.60.120.260">
    <property type="entry name" value="Galactose-binding domain-like"/>
    <property type="match status" value="1"/>
</dbReference>
<comment type="caution">
    <text evidence="6">The sequence shown here is derived from an EMBL/GenBank/DDBJ whole genome shotgun (WGS) entry which is preliminary data.</text>
</comment>
<gene>
    <name evidence="6" type="ORF">KAF25_002070</name>
</gene>
<dbReference type="Gene3D" id="2.80.10.50">
    <property type="match status" value="1"/>
</dbReference>
<feature type="domain" description="Aminoglycoside phosphotransferase" evidence="2">
    <location>
        <begin position="861"/>
        <end position="1015"/>
    </location>
</feature>
<dbReference type="InterPro" id="IPR002575">
    <property type="entry name" value="Aminoglycoside_PTrfase"/>
</dbReference>
<sequence>MRTLPLLLHATMALSRTTTNFLNHDLLLKGLEDKNWFEKNIPLLDVPDKEIQEVYYYRWQTYKEHLVYTGAQYGYMASEFLSPVSYGAPYGGIVAAAGHHITEGRWLRDTKYGQDIVNYWLSGPGQFPKPMREEVNKDTSDWAHEYSFWAASALWKQYLATGNRDFIVGQLDNLVKQYRGWDTHYNEYLGLYWQVPVWDATEYTAASYESSDPYHGGAGFRPTINSYQYGDAWAISQIAALRGDSKLESEYRKRAESLQTALQKHLWDNNSKFYKHRARDDNPSGALLGTREIMGYLPWAFNMPSDDSKLIAFTQLTDSQGFSSKYGPTTAERRSKWFMYEAENCCRWDGPSWPFATAQTLTAVENVLNDYPAQNYITSSDYFEMVQRYAKTQYKNGKPYVAEAHHPDTDKWIYDGENHSEDYNHSTFIDNVLAGLIGLRAQADDSIVINPLTPTSWDYFAVENAPYHGHFVTVLWDKTGSHYNQGKGLRVYVDGKVAGSRETIGSIKVQVGSSPTSEPHLINIASNGQRFPQLTTAFASYTSPFDHAMKAIDGIVWRTGIPQNSRWTSYNSPNAEDHFGVDLRREQVVCNMKLFFYDDAGGVRIPSTYDVQYKTGNTWTTIPGQVRSPKPTTSNAETTITFPAISTSQTRVVAPNPGSGVGWGLSELEIWTPAIFHIRNENSGKLMGVEEKSTSNSANIQQFDSSESRNLLWSFVPSPGGWWKLQNLHSGLLLAVEGASTANSVKLQQFEDNGTEDHLWRVESKGDGLFLIWNKNSKKVAGVDGMSTANGASVVQRNVEPTAVMRLRDRRIALFGDSPPPPRQAAPHPEREVIYHCNDRFVVRSGNTITKYTTHPDGMGSNDRPSEAMALQFVKDHTTIPVPEVISSDWDRITMAYVEGQTLKEAWPSLESHQRSEILEQLKDYIAQMRSLKGLYLGRLAGQGVVVPRSDGPFPAMTDFHDWLVRPPKCIEEQSMHWHQITIQLGAEYPTVFTHGDISSRNIIVRDGRIVALLD</sequence>